<dbReference type="OrthoDB" id="111691at2"/>
<keyword evidence="4" id="KW-1185">Reference proteome</keyword>
<evidence type="ECO:0000259" key="2">
    <source>
        <dbReference type="Pfam" id="PF03413"/>
    </source>
</evidence>
<dbReference type="RefSeq" id="WP_099150032.1">
    <property type="nucleotide sequence ID" value="NZ_PDUD01000017.1"/>
</dbReference>
<organism evidence="3 4">
    <name type="scientific">Flavilitoribacter nigricans (strain ATCC 23147 / DSM 23189 / NBRC 102662 / NCIMB 1420 / SS-2)</name>
    <name type="common">Lewinella nigricans</name>
    <dbReference type="NCBI Taxonomy" id="1122177"/>
    <lineage>
        <taxon>Bacteria</taxon>
        <taxon>Pseudomonadati</taxon>
        <taxon>Bacteroidota</taxon>
        <taxon>Saprospiria</taxon>
        <taxon>Saprospirales</taxon>
        <taxon>Lewinellaceae</taxon>
        <taxon>Flavilitoribacter</taxon>
    </lineage>
</organism>
<feature type="transmembrane region" description="Helical" evidence="1">
    <location>
        <begin position="153"/>
        <end position="173"/>
    </location>
</feature>
<evidence type="ECO:0000313" key="3">
    <source>
        <dbReference type="EMBL" id="PHN06776.1"/>
    </source>
</evidence>
<dbReference type="Pfam" id="PF03413">
    <property type="entry name" value="PepSY"/>
    <property type="match status" value="1"/>
</dbReference>
<reference evidence="3 4" key="1">
    <citation type="submission" date="2017-10" db="EMBL/GenBank/DDBJ databases">
        <title>The draft genome sequence of Lewinella nigricans NBRC 102662.</title>
        <authorList>
            <person name="Wang K."/>
        </authorList>
    </citation>
    <scope>NUCLEOTIDE SEQUENCE [LARGE SCALE GENOMIC DNA]</scope>
    <source>
        <strain evidence="3 4">NBRC 102662</strain>
    </source>
</reference>
<dbReference type="PANTHER" id="PTHR34219:SF3">
    <property type="entry name" value="BLL7967 PROTEIN"/>
    <property type="match status" value="1"/>
</dbReference>
<proteinExistence type="predicted"/>
<keyword evidence="1" id="KW-1133">Transmembrane helix</keyword>
<dbReference type="PANTHER" id="PTHR34219">
    <property type="entry name" value="IRON-REGULATED INNER MEMBRANE PROTEIN-RELATED"/>
    <property type="match status" value="1"/>
</dbReference>
<gene>
    <name evidence="3" type="ORF">CRP01_10825</name>
</gene>
<feature type="domain" description="PepSY" evidence="2">
    <location>
        <begin position="65"/>
        <end position="123"/>
    </location>
</feature>
<comment type="caution">
    <text evidence="3">The sequence shown here is derived from an EMBL/GenBank/DDBJ whole genome shotgun (WGS) entry which is preliminary data.</text>
</comment>
<name>A0A2D0NEH6_FLAN2</name>
<evidence type="ECO:0000256" key="1">
    <source>
        <dbReference type="SAM" id="Phobius"/>
    </source>
</evidence>
<feature type="transmembrane region" description="Helical" evidence="1">
    <location>
        <begin position="203"/>
        <end position="223"/>
    </location>
</feature>
<feature type="transmembrane region" description="Helical" evidence="1">
    <location>
        <begin position="20"/>
        <end position="42"/>
    </location>
</feature>
<dbReference type="InterPro" id="IPR025711">
    <property type="entry name" value="PepSY"/>
</dbReference>
<feature type="transmembrane region" description="Helical" evidence="1">
    <location>
        <begin position="352"/>
        <end position="373"/>
    </location>
</feature>
<dbReference type="EMBL" id="PDUD01000017">
    <property type="protein sequence ID" value="PHN06776.1"/>
    <property type="molecule type" value="Genomic_DNA"/>
</dbReference>
<dbReference type="InterPro" id="IPR005625">
    <property type="entry name" value="PepSY-ass_TM"/>
</dbReference>
<dbReference type="AlphaFoldDB" id="A0A2D0NEH6"/>
<keyword evidence="1" id="KW-0472">Membrane</keyword>
<sequence>MTSSIFSWKRIRKFFNDIHLWLGIGAGLILFVVCLTGTIYTFRTEIEEWLEPEKYFVEAPANAEPLPAAELISQVESELNVGKVGSITIPADPERAYTLNIKKEGERRGANYYVNPYSGAVTGDGESVASGFFMTVFRLHRWLLLDTEVGRPIVGWATVIFAFLVITGMVIWFPQRIKSWKQGLKIKWNANWKRINHDLHNALGFYASFFLLIMALTGLFWSFDWYRDGLYAVLGVENNRDGGPGEARENAPEAPAGELLSLEELLAVADGELAYTGDYRVSLPNEKQSTVSISKYKTGFFAPAAGDQLSLDPVSGAVTGKEIFAEKPFNQRVARSIKALHVGNVYGTFSKIIYFISCLIATSLPITGTIIWINKLKKKRKRKVKQAGKRAEAVLQ</sequence>
<evidence type="ECO:0000313" key="4">
    <source>
        <dbReference type="Proteomes" id="UP000223913"/>
    </source>
</evidence>
<keyword evidence="1" id="KW-0812">Transmembrane</keyword>
<accession>A0A2D0NEH6</accession>
<dbReference type="Pfam" id="PF03929">
    <property type="entry name" value="PepSY_TM"/>
    <property type="match status" value="1"/>
</dbReference>
<dbReference type="Proteomes" id="UP000223913">
    <property type="component" value="Unassembled WGS sequence"/>
</dbReference>
<protein>
    <submittedName>
        <fullName evidence="3">Sulfite reductase</fullName>
    </submittedName>
</protein>